<gene>
    <name evidence="2" type="ORF">N7509_005853</name>
</gene>
<dbReference type="OrthoDB" id="10409636at2759"/>
<dbReference type="GeneID" id="81369470"/>
<name>A0A9X0BAG7_9EURO</name>
<organism evidence="2 3">
    <name type="scientific">Penicillium cosmopolitanum</name>
    <dbReference type="NCBI Taxonomy" id="1131564"/>
    <lineage>
        <taxon>Eukaryota</taxon>
        <taxon>Fungi</taxon>
        <taxon>Dikarya</taxon>
        <taxon>Ascomycota</taxon>
        <taxon>Pezizomycotina</taxon>
        <taxon>Eurotiomycetes</taxon>
        <taxon>Eurotiomycetidae</taxon>
        <taxon>Eurotiales</taxon>
        <taxon>Aspergillaceae</taxon>
        <taxon>Penicillium</taxon>
    </lineage>
</organism>
<dbReference type="Proteomes" id="UP001147747">
    <property type="component" value="Unassembled WGS sequence"/>
</dbReference>
<reference evidence="2" key="2">
    <citation type="journal article" date="2023" name="IMA Fungus">
        <title>Comparative genomic study of the Penicillium genus elucidates a diverse pangenome and 15 lateral gene transfer events.</title>
        <authorList>
            <person name="Petersen C."/>
            <person name="Sorensen T."/>
            <person name="Nielsen M.R."/>
            <person name="Sondergaard T.E."/>
            <person name="Sorensen J.L."/>
            <person name="Fitzpatrick D.A."/>
            <person name="Frisvad J.C."/>
            <person name="Nielsen K.L."/>
        </authorList>
    </citation>
    <scope>NUCLEOTIDE SEQUENCE</scope>
    <source>
        <strain evidence="2">IBT 29677</strain>
    </source>
</reference>
<feature type="region of interest" description="Disordered" evidence="1">
    <location>
        <begin position="39"/>
        <end position="60"/>
    </location>
</feature>
<dbReference type="AlphaFoldDB" id="A0A9X0BAG7"/>
<evidence type="ECO:0000313" key="3">
    <source>
        <dbReference type="Proteomes" id="UP001147747"/>
    </source>
</evidence>
<keyword evidence="3" id="KW-1185">Reference proteome</keyword>
<reference evidence="2" key="1">
    <citation type="submission" date="2022-12" db="EMBL/GenBank/DDBJ databases">
        <authorList>
            <person name="Petersen C."/>
        </authorList>
    </citation>
    <scope>NUCLEOTIDE SEQUENCE</scope>
    <source>
        <strain evidence="2">IBT 29677</strain>
    </source>
</reference>
<proteinExistence type="predicted"/>
<sequence length="77" mass="8842">MAKVNFGESPPTYEFESDTVGKFSRFREIMISELEKMASQLDTPNEGSRTTAFQEQYAPHSESSAIYPQASYFEYVR</sequence>
<dbReference type="EMBL" id="JAPZBU010000006">
    <property type="protein sequence ID" value="KAJ5397740.1"/>
    <property type="molecule type" value="Genomic_DNA"/>
</dbReference>
<feature type="compositionally biased region" description="Polar residues" evidence="1">
    <location>
        <begin position="40"/>
        <end position="54"/>
    </location>
</feature>
<comment type="caution">
    <text evidence="2">The sequence shown here is derived from an EMBL/GenBank/DDBJ whole genome shotgun (WGS) entry which is preliminary data.</text>
</comment>
<protein>
    <submittedName>
        <fullName evidence="2">Uncharacterized protein</fullName>
    </submittedName>
</protein>
<evidence type="ECO:0000256" key="1">
    <source>
        <dbReference type="SAM" id="MobiDB-lite"/>
    </source>
</evidence>
<accession>A0A9X0BAG7</accession>
<evidence type="ECO:0000313" key="2">
    <source>
        <dbReference type="EMBL" id="KAJ5397740.1"/>
    </source>
</evidence>
<dbReference type="RefSeq" id="XP_056489792.1">
    <property type="nucleotide sequence ID" value="XM_056630490.1"/>
</dbReference>